<evidence type="ECO:0000313" key="5">
    <source>
        <dbReference type="EMBL" id="PSM53244.1"/>
    </source>
</evidence>
<keyword evidence="2" id="KW-0413">Isomerase</keyword>
<protein>
    <submittedName>
        <fullName evidence="5">Uncharacterized protein</fullName>
    </submittedName>
</protein>
<keyword evidence="2" id="KW-0697">Rotamase</keyword>
<dbReference type="EMBL" id="PDHH01000001">
    <property type="protein sequence ID" value="PSM53244.1"/>
    <property type="molecule type" value="Genomic_DNA"/>
</dbReference>
<gene>
    <name evidence="5" type="ORF">CQ405_01495</name>
</gene>
<dbReference type="InterPro" id="IPR027304">
    <property type="entry name" value="Trigger_fact/SurA_dom_sf"/>
</dbReference>
<dbReference type="AlphaFoldDB" id="A0A2P8R402"/>
<dbReference type="InterPro" id="IPR055131">
    <property type="entry name" value="Cj1289-like_C"/>
</dbReference>
<dbReference type="PANTHER" id="PTHR47637:SF1">
    <property type="entry name" value="CHAPERONE SURA"/>
    <property type="match status" value="1"/>
</dbReference>
<evidence type="ECO:0000313" key="6">
    <source>
        <dbReference type="Proteomes" id="UP000240535"/>
    </source>
</evidence>
<dbReference type="GO" id="GO:0003755">
    <property type="term" value="F:peptidyl-prolyl cis-trans isomerase activity"/>
    <property type="evidence" value="ECO:0007669"/>
    <property type="project" value="UniProtKB-KW"/>
</dbReference>
<evidence type="ECO:0000259" key="3">
    <source>
        <dbReference type="Pfam" id="PF09312"/>
    </source>
</evidence>
<comment type="caution">
    <text evidence="5">The sequence shown here is derived from an EMBL/GenBank/DDBJ whole genome shotgun (WGS) entry which is preliminary data.</text>
</comment>
<keyword evidence="1" id="KW-0732">Signal</keyword>
<dbReference type="OrthoDB" id="5345137at2"/>
<dbReference type="Gene3D" id="1.10.4030.10">
    <property type="entry name" value="Porin chaperone SurA, peptide-binding domain"/>
    <property type="match status" value="1"/>
</dbReference>
<organism evidence="5 6">
    <name type="scientific">Campylobacter blaseri</name>
    <dbReference type="NCBI Taxonomy" id="2042961"/>
    <lineage>
        <taxon>Bacteria</taxon>
        <taxon>Pseudomonadati</taxon>
        <taxon>Campylobacterota</taxon>
        <taxon>Epsilonproteobacteria</taxon>
        <taxon>Campylobacterales</taxon>
        <taxon>Campylobacteraceae</taxon>
        <taxon>Campylobacter</taxon>
    </lineage>
</organism>
<feature type="domain" description="SurA N-terminal" evidence="3">
    <location>
        <begin position="23"/>
        <end position="118"/>
    </location>
</feature>
<dbReference type="InterPro" id="IPR050280">
    <property type="entry name" value="OMP_Chaperone_SurA"/>
</dbReference>
<evidence type="ECO:0000259" key="4">
    <source>
        <dbReference type="Pfam" id="PF22506"/>
    </source>
</evidence>
<dbReference type="Pfam" id="PF09312">
    <property type="entry name" value="SurA_N"/>
    <property type="match status" value="1"/>
</dbReference>
<keyword evidence="6" id="KW-1185">Reference proteome</keyword>
<dbReference type="Proteomes" id="UP000240535">
    <property type="component" value="Unassembled WGS sequence"/>
</dbReference>
<feature type="domain" description="Cj1289-like C-terminal" evidence="4">
    <location>
        <begin position="137"/>
        <end position="229"/>
    </location>
</feature>
<accession>A0A2P8R402</accession>
<dbReference type="PANTHER" id="PTHR47637">
    <property type="entry name" value="CHAPERONE SURA"/>
    <property type="match status" value="1"/>
</dbReference>
<proteinExistence type="predicted"/>
<evidence type="ECO:0000256" key="1">
    <source>
        <dbReference type="ARBA" id="ARBA00022729"/>
    </source>
</evidence>
<dbReference type="Pfam" id="PF22506">
    <property type="entry name" value="Cj1289-like_C"/>
    <property type="match status" value="1"/>
</dbReference>
<dbReference type="RefSeq" id="WP_106869844.1">
    <property type="nucleotide sequence ID" value="NZ_CP053841.1"/>
</dbReference>
<dbReference type="SUPFAM" id="SSF109998">
    <property type="entry name" value="Triger factor/SurA peptide-binding domain-like"/>
    <property type="match status" value="1"/>
</dbReference>
<dbReference type="InterPro" id="IPR015391">
    <property type="entry name" value="SurA_N"/>
</dbReference>
<sequence length="277" mass="32030">MKKKFILITLFSFTLSYANIVNWVVALVNNEPITNYELVSTMEKVRVDKKTALELLIKDKLKTSELKKRGIVVSPFEIDNQIKQIAEKNGKSVNALKEDLSRQGIKFENFEQDVAKNLKEQKFFAAIFEKADKKITPENIRDFYEQNKRLFTTFDAVNVTRFASDNKADILRISKGGSIGNTFNHKITIKKSQLDPNSQFVFMSIPNGGFTPIIPNPRGFYEVFRIDSKSGYKTLSFEEVKDDVTNQYIIQVRKKNIEEYFEKLRAQAVIEFLEPKK</sequence>
<evidence type="ECO:0000256" key="2">
    <source>
        <dbReference type="ARBA" id="ARBA00023110"/>
    </source>
</evidence>
<reference evidence="6" key="1">
    <citation type="submission" date="2017-10" db="EMBL/GenBank/DDBJ databases">
        <title>Campylobacter species from seals.</title>
        <authorList>
            <person name="Gilbert M.J."/>
            <person name="Zomer A.L."/>
            <person name="Timmerman A.J."/>
            <person name="Duim B."/>
            <person name="Wagenaar J.A."/>
        </authorList>
    </citation>
    <scope>NUCLEOTIDE SEQUENCE [LARGE SCALE GENOMIC DNA]</scope>
    <source>
        <strain evidence="6">17S00004-5</strain>
    </source>
</reference>
<dbReference type="InterPro" id="IPR046357">
    <property type="entry name" value="PPIase_dom_sf"/>
</dbReference>
<dbReference type="Gene3D" id="3.10.50.40">
    <property type="match status" value="1"/>
</dbReference>
<name>A0A2P8R402_9BACT</name>